<feature type="domain" description="Glutamyl/glutaminyl-tRNA synthetase class Ib catalytic" evidence="8">
    <location>
        <begin position="36"/>
        <end position="362"/>
    </location>
</feature>
<comment type="catalytic activity">
    <reaction evidence="7">
        <text>tRNA(Glu) + L-glutamate + ATP = L-glutamyl-tRNA(Glu) + AMP + diphosphate</text>
        <dbReference type="Rhea" id="RHEA:23540"/>
        <dbReference type="Rhea" id="RHEA-COMP:9663"/>
        <dbReference type="Rhea" id="RHEA-COMP:9680"/>
        <dbReference type="ChEBI" id="CHEBI:29985"/>
        <dbReference type="ChEBI" id="CHEBI:30616"/>
        <dbReference type="ChEBI" id="CHEBI:33019"/>
        <dbReference type="ChEBI" id="CHEBI:78442"/>
        <dbReference type="ChEBI" id="CHEBI:78520"/>
        <dbReference type="ChEBI" id="CHEBI:456215"/>
        <dbReference type="EC" id="6.1.1.17"/>
    </reaction>
</comment>
<evidence type="ECO:0000256" key="5">
    <source>
        <dbReference type="ARBA" id="ARBA00022917"/>
    </source>
</evidence>
<organism evidence="10 11">
    <name type="scientific">Dehalobacterium formicoaceticum</name>
    <dbReference type="NCBI Taxonomy" id="51515"/>
    <lineage>
        <taxon>Bacteria</taxon>
        <taxon>Bacillati</taxon>
        <taxon>Bacillota</taxon>
        <taxon>Clostridia</taxon>
        <taxon>Eubacteriales</taxon>
        <taxon>Peptococcaceae</taxon>
        <taxon>Dehalobacterium</taxon>
    </lineage>
</organism>
<dbReference type="GO" id="GO:0004818">
    <property type="term" value="F:glutamate-tRNA ligase activity"/>
    <property type="evidence" value="ECO:0007669"/>
    <property type="project" value="UniProtKB-EC"/>
</dbReference>
<dbReference type="InterPro" id="IPR020751">
    <property type="entry name" value="aa-tRNA-synth_I_codon-bd_sub2"/>
</dbReference>
<dbReference type="EC" id="6.1.1.17" evidence="7"/>
<dbReference type="Gene3D" id="3.40.50.620">
    <property type="entry name" value="HUPs"/>
    <property type="match status" value="1"/>
</dbReference>
<keyword evidence="2 7" id="KW-0436">Ligase</keyword>
<feature type="binding site" evidence="7">
    <location>
        <position position="295"/>
    </location>
    <ligand>
        <name>ATP</name>
        <dbReference type="ChEBI" id="CHEBI:30616"/>
    </ligand>
</feature>
<dbReference type="InterPro" id="IPR014729">
    <property type="entry name" value="Rossmann-like_a/b/a_fold"/>
</dbReference>
<dbReference type="RefSeq" id="WP_089609646.1">
    <property type="nucleotide sequence ID" value="NZ_CP022121.1"/>
</dbReference>
<reference evidence="10 11" key="1">
    <citation type="submission" date="2022-08" db="EMBL/GenBank/DDBJ databases">
        <title>Proteogenomics of the novel Dehalobacterium formicoaceticum strain EZ94 highlights a key role of methyltransferases during anaerobic dichloromethane degradation.</title>
        <authorList>
            <person name="Wasmund K."/>
        </authorList>
    </citation>
    <scope>NUCLEOTIDE SEQUENCE [LARGE SCALE GENOMIC DNA]</scope>
    <source>
        <strain evidence="10 11">EZ94</strain>
    </source>
</reference>
<comment type="subunit">
    <text evidence="7">Monomer.</text>
</comment>
<dbReference type="InterPro" id="IPR045462">
    <property type="entry name" value="aa-tRNA-synth_I_cd-bd"/>
</dbReference>
<dbReference type="Proteomes" id="UP001524944">
    <property type="component" value="Unassembled WGS sequence"/>
</dbReference>
<evidence type="ECO:0000256" key="2">
    <source>
        <dbReference type="ARBA" id="ARBA00022598"/>
    </source>
</evidence>
<dbReference type="PRINTS" id="PR00987">
    <property type="entry name" value="TRNASYNTHGLU"/>
</dbReference>
<keyword evidence="6 7" id="KW-0030">Aminoacyl-tRNA synthetase</keyword>
<dbReference type="NCBIfam" id="TIGR00464">
    <property type="entry name" value="gltX_bact"/>
    <property type="match status" value="1"/>
</dbReference>
<dbReference type="Pfam" id="PF00749">
    <property type="entry name" value="tRNA-synt_1c"/>
    <property type="match status" value="1"/>
</dbReference>
<protein>
    <recommendedName>
        <fullName evidence="7">Glutamate--tRNA ligase</fullName>
        <ecNumber evidence="7">6.1.1.17</ecNumber>
    </recommendedName>
    <alternativeName>
        <fullName evidence="7">Glutamyl-tRNA synthetase</fullName>
        <shortName evidence="7">GluRS</shortName>
    </alternativeName>
</protein>
<dbReference type="PANTHER" id="PTHR43311:SF2">
    <property type="entry name" value="GLUTAMATE--TRNA LIGASE, MITOCHONDRIAL-RELATED"/>
    <property type="match status" value="1"/>
</dbReference>
<keyword evidence="11" id="KW-1185">Reference proteome</keyword>
<comment type="caution">
    <text evidence="10">The sequence shown here is derived from an EMBL/GenBank/DDBJ whole genome shotgun (WGS) entry which is preliminary data.</text>
</comment>
<keyword evidence="5 7" id="KW-0648">Protein biosynthesis</keyword>
<feature type="domain" description="Aminoacyl-tRNA synthetase class I anticodon-binding" evidence="9">
    <location>
        <begin position="427"/>
        <end position="545"/>
    </location>
</feature>
<dbReference type="SUPFAM" id="SSF52374">
    <property type="entry name" value="Nucleotidylyl transferase"/>
    <property type="match status" value="1"/>
</dbReference>
<evidence type="ECO:0000256" key="4">
    <source>
        <dbReference type="ARBA" id="ARBA00022840"/>
    </source>
</evidence>
<evidence type="ECO:0000313" key="11">
    <source>
        <dbReference type="Proteomes" id="UP001524944"/>
    </source>
</evidence>
<gene>
    <name evidence="7 10" type="primary">gltX</name>
    <name evidence="10" type="ORF">NVS47_01210</name>
</gene>
<feature type="short sequence motif" description="'HIGH' region" evidence="7">
    <location>
        <begin position="41"/>
        <end position="51"/>
    </location>
</feature>
<accession>A0ABT1XZV3</accession>
<evidence type="ECO:0000259" key="9">
    <source>
        <dbReference type="Pfam" id="PF19269"/>
    </source>
</evidence>
<dbReference type="InterPro" id="IPR008925">
    <property type="entry name" value="aa_tRNA-synth_I_cd-bd_sf"/>
</dbReference>
<evidence type="ECO:0000313" key="10">
    <source>
        <dbReference type="EMBL" id="MCR6544142.1"/>
    </source>
</evidence>
<feature type="short sequence motif" description="'KMSKS' region" evidence="7">
    <location>
        <begin position="292"/>
        <end position="296"/>
    </location>
</feature>
<comment type="subcellular location">
    <subcellularLocation>
        <location evidence="7">Cytoplasm</location>
    </subcellularLocation>
</comment>
<dbReference type="InterPro" id="IPR000924">
    <property type="entry name" value="Glu/Gln-tRNA-synth"/>
</dbReference>
<proteinExistence type="inferred from homology"/>
<dbReference type="HAMAP" id="MF_00022">
    <property type="entry name" value="Glu_tRNA_synth_type1"/>
    <property type="match status" value="1"/>
</dbReference>
<keyword evidence="7" id="KW-0963">Cytoplasm</keyword>
<dbReference type="InterPro" id="IPR001412">
    <property type="entry name" value="aa-tRNA-synth_I_CS"/>
</dbReference>
<comment type="function">
    <text evidence="7">Catalyzes the attachment of glutamate to tRNA(Glu) in a two-step reaction: glutamate is first activated by ATP to form Glu-AMP and then transferred to the acceptor end of tRNA(Glu).</text>
</comment>
<evidence type="ECO:0000256" key="3">
    <source>
        <dbReference type="ARBA" id="ARBA00022741"/>
    </source>
</evidence>
<comment type="caution">
    <text evidence="7">Lacks conserved residue(s) required for the propagation of feature annotation.</text>
</comment>
<dbReference type="PROSITE" id="PS00178">
    <property type="entry name" value="AA_TRNA_LIGASE_I"/>
    <property type="match status" value="1"/>
</dbReference>
<dbReference type="InterPro" id="IPR004527">
    <property type="entry name" value="Glu-tRNA-ligase_bac/mito"/>
</dbReference>
<keyword evidence="3 7" id="KW-0547">Nucleotide-binding</keyword>
<sequence>MDNKKLADLLFPKITRSITDYETVFPERNLSEDAKVTRLAPSPTGFIHLGNLYGAFVDERLAHQSNGVFMLRIEDTDDKRQVEGAVETIISSLEFFDLKFDEGAGIDGEKGSYGPYFQSKRAELYQTAAKHLVEMGRAYPCFCSEEELEEIRKQQMAENVNTGYYGKWARDRNLSLEEIQVHLANQERFVLRLKSMGILEQTFEIEDAIRGYLSMPVNDQDVVILKANGIPTYHFAHVVDDHFMRVTHVVRGEEWLSTLPIHYELFTTLGWEFPVYCHTAHLMKIDEGIKRKLSKRKDPELGLEYYMKLGYHPAAVREYLMTILNSNFEEWRIENPDSDIDEFHFTLNKMSNSGALFDLGKLNDISKNVLVNIYAQEIFDFLVKWGQAYRREIVDLLLEHQAAVLQLLDVGRDDPVKPRKDLIYCEQIFDFISYFFDEYFQIVDPYPENIDEEEVKKILKAYLSTYDHSDEQSQWFDKIRTIATENGYAAKPKDFKKHPDQYKGHVGDVSTVIRIAIVGRTSSPDVWALQQIMGADKVQQRIKSAAE</sequence>
<dbReference type="SUPFAM" id="SSF48163">
    <property type="entry name" value="An anticodon-binding domain of class I aminoacyl-tRNA synthetases"/>
    <property type="match status" value="1"/>
</dbReference>
<evidence type="ECO:0000256" key="7">
    <source>
        <dbReference type="HAMAP-Rule" id="MF_00022"/>
    </source>
</evidence>
<dbReference type="PANTHER" id="PTHR43311">
    <property type="entry name" value="GLUTAMATE--TRNA LIGASE"/>
    <property type="match status" value="1"/>
</dbReference>
<evidence type="ECO:0000256" key="1">
    <source>
        <dbReference type="ARBA" id="ARBA00007894"/>
    </source>
</evidence>
<name>A0ABT1XZV3_9FIRM</name>
<dbReference type="Pfam" id="PF19269">
    <property type="entry name" value="Anticodon_2"/>
    <property type="match status" value="1"/>
</dbReference>
<dbReference type="Gene3D" id="1.10.10.350">
    <property type="match status" value="1"/>
</dbReference>
<dbReference type="EMBL" id="JANPWE010000001">
    <property type="protein sequence ID" value="MCR6544142.1"/>
    <property type="molecule type" value="Genomic_DNA"/>
</dbReference>
<evidence type="ECO:0000256" key="6">
    <source>
        <dbReference type="ARBA" id="ARBA00023146"/>
    </source>
</evidence>
<dbReference type="InterPro" id="IPR020058">
    <property type="entry name" value="Glu/Gln-tRNA-synth_Ib_cat-dom"/>
</dbReference>
<keyword evidence="4 7" id="KW-0067">ATP-binding</keyword>
<evidence type="ECO:0000259" key="8">
    <source>
        <dbReference type="Pfam" id="PF00749"/>
    </source>
</evidence>
<comment type="similarity">
    <text evidence="1 7">Belongs to the class-I aminoacyl-tRNA synthetase family. Glutamate--tRNA ligase type 1 subfamily.</text>
</comment>
<dbReference type="InterPro" id="IPR049940">
    <property type="entry name" value="GluQ/Sye"/>
</dbReference>